<dbReference type="Proteomes" id="UP000034107">
    <property type="component" value="Unassembled WGS sequence"/>
</dbReference>
<dbReference type="EMBL" id="LCLS01000007">
    <property type="protein sequence ID" value="KKU22067.1"/>
    <property type="molecule type" value="Genomic_DNA"/>
</dbReference>
<keyword evidence="1" id="KW-0808">Transferase</keyword>
<evidence type="ECO:0000313" key="1">
    <source>
        <dbReference type="EMBL" id="KKU22067.1"/>
    </source>
</evidence>
<sequence length="189" mass="21401">MKKEIITITGTLGSGKSSTADRVAAKLGFGRFSSGDFMRKLAVEMGISLNDLSVRAQKEPEIDIKIDDEVKKAGSMEKIVIDSRLAFHWIPESFKVYLDLPPEIAKERILNNLKENALRKQSEDSSTPEEIQAKIDARLASEKKRYKDLYGIENHTDKNNFDLVVDTNKNNLEQVVGLVVSEYKKWLEK</sequence>
<protein>
    <submittedName>
        <fullName evidence="1">Cytidylate kinase</fullName>
    </submittedName>
</protein>
<name>A0A0G1NP24_9BACT</name>
<dbReference type="Gene3D" id="3.40.50.300">
    <property type="entry name" value="P-loop containing nucleotide triphosphate hydrolases"/>
    <property type="match status" value="1"/>
</dbReference>
<dbReference type="Pfam" id="PF13238">
    <property type="entry name" value="AAA_18"/>
    <property type="match status" value="1"/>
</dbReference>
<organism evidence="1 2">
    <name type="scientific">Candidatus Nomurabacteria bacterium GW2011_GWA1_46_11</name>
    <dbReference type="NCBI Taxonomy" id="1618732"/>
    <lineage>
        <taxon>Bacteria</taxon>
        <taxon>Candidatus Nomuraibacteriota</taxon>
    </lineage>
</organism>
<dbReference type="GO" id="GO:0016301">
    <property type="term" value="F:kinase activity"/>
    <property type="evidence" value="ECO:0007669"/>
    <property type="project" value="UniProtKB-KW"/>
</dbReference>
<proteinExistence type="predicted"/>
<accession>A0A0G1NP24</accession>
<reference evidence="1 2" key="1">
    <citation type="journal article" date="2015" name="Nature">
        <title>rRNA introns, odd ribosomes, and small enigmatic genomes across a large radiation of phyla.</title>
        <authorList>
            <person name="Brown C.T."/>
            <person name="Hug L.A."/>
            <person name="Thomas B.C."/>
            <person name="Sharon I."/>
            <person name="Castelle C.J."/>
            <person name="Singh A."/>
            <person name="Wilkins M.J."/>
            <person name="Williams K.H."/>
            <person name="Banfield J.F."/>
        </authorList>
    </citation>
    <scope>NUCLEOTIDE SEQUENCE [LARGE SCALE GENOMIC DNA]</scope>
</reference>
<dbReference type="AlphaFoldDB" id="A0A0G1NP24"/>
<evidence type="ECO:0000313" key="2">
    <source>
        <dbReference type="Proteomes" id="UP000034107"/>
    </source>
</evidence>
<comment type="caution">
    <text evidence="1">The sequence shown here is derived from an EMBL/GenBank/DDBJ whole genome shotgun (WGS) entry which is preliminary data.</text>
</comment>
<keyword evidence="1" id="KW-0418">Kinase</keyword>
<dbReference type="SUPFAM" id="SSF52540">
    <property type="entry name" value="P-loop containing nucleoside triphosphate hydrolases"/>
    <property type="match status" value="1"/>
</dbReference>
<dbReference type="InterPro" id="IPR027417">
    <property type="entry name" value="P-loop_NTPase"/>
</dbReference>
<gene>
    <name evidence="1" type="ORF">UX31_C0007G0053</name>
</gene>